<proteinExistence type="predicted"/>
<evidence type="ECO:0000313" key="4">
    <source>
        <dbReference type="Proteomes" id="UP000288322"/>
    </source>
</evidence>
<sequence length="81" mass="9208">MMRHLWVFVLTVFQDNYVRTGTLLGLLAGFWSTEIIGGEPTTNALIYGFIGWGVGVYLGHNRSENSHYPKKKKFKVFQGGR</sequence>
<dbReference type="Proteomes" id="UP000288322">
    <property type="component" value="Unassembled WGS sequence"/>
</dbReference>
<dbReference type="Proteomes" id="UP000286801">
    <property type="component" value="Unassembled WGS sequence"/>
</dbReference>
<evidence type="ECO:0000313" key="3">
    <source>
        <dbReference type="Proteomes" id="UP000286801"/>
    </source>
</evidence>
<dbReference type="AlphaFoldDB" id="A0A432GDT2"/>
<reference evidence="3 4" key="1">
    <citation type="submission" date="2018-06" db="EMBL/GenBank/DDBJ databases">
        <title>Combined omics and stable isotope probing to characterize newly discovered Mariana Back-Arc vent microbial communities.</title>
        <authorList>
            <person name="Trembath-Reichert E."/>
            <person name="Huber J.A."/>
        </authorList>
    </citation>
    <scope>NUCLEOTIDE SEQUENCE [LARGE SCALE GENOMIC DNA]</scope>
    <source>
        <strain evidence="2">MAG 151</strain>
        <strain evidence="1">MAG 63_1</strain>
    </source>
</reference>
<protein>
    <submittedName>
        <fullName evidence="1">Uncharacterized protein</fullName>
    </submittedName>
</protein>
<evidence type="ECO:0000313" key="2">
    <source>
        <dbReference type="EMBL" id="RTZ87918.1"/>
    </source>
</evidence>
<comment type="caution">
    <text evidence="1">The sequence shown here is derived from an EMBL/GenBank/DDBJ whole genome shotgun (WGS) entry which is preliminary data.</text>
</comment>
<gene>
    <name evidence="2" type="ORF">DSY93_09540</name>
    <name evidence="1" type="ORF">DSY97_00170</name>
</gene>
<dbReference type="EMBL" id="QNZL01000007">
    <property type="protein sequence ID" value="RTZ81848.1"/>
    <property type="molecule type" value="Genomic_DNA"/>
</dbReference>
<organism evidence="1 3">
    <name type="scientific">SAR324 cluster bacterium</name>
    <dbReference type="NCBI Taxonomy" id="2024889"/>
    <lineage>
        <taxon>Bacteria</taxon>
        <taxon>Deltaproteobacteria</taxon>
        <taxon>SAR324 cluster</taxon>
    </lineage>
</organism>
<accession>A0A432GDT2</accession>
<evidence type="ECO:0000313" key="1">
    <source>
        <dbReference type="EMBL" id="RTZ81848.1"/>
    </source>
</evidence>
<dbReference type="EMBL" id="QNZH01000258">
    <property type="protein sequence ID" value="RTZ87918.1"/>
    <property type="molecule type" value="Genomic_DNA"/>
</dbReference>
<name>A0A432GDT2_9DELT</name>